<organism evidence="3 4">
    <name type="scientific">Candidatus Aphodosoma intestinipullorum</name>
    <dbReference type="NCBI Taxonomy" id="2840674"/>
    <lineage>
        <taxon>Bacteria</taxon>
        <taxon>Pseudomonadati</taxon>
        <taxon>Bacteroidota</taxon>
        <taxon>Bacteroidia</taxon>
        <taxon>Bacteroidales</taxon>
        <taxon>Candidatus Aphodosoma</taxon>
    </lineage>
</organism>
<dbReference type="EMBL" id="JADIMV010000071">
    <property type="protein sequence ID" value="MBO8439838.1"/>
    <property type="molecule type" value="Genomic_DNA"/>
</dbReference>
<sequence length="243" mass="26019">MRMKMVMAGAVMLAALLPVSAKRLERDLDKFTKIRVTSAYDVKYVQGDKYKVVIEGEEEQCMECTETRVTGDGVLEIRPTKKFGLFGDEEKNDKAAWKITVTAPTLEGIECSGASDFYTDESLDVSSFSIEISGASDAVLGTVVCDELEIKASGASDLNIRKSAKVKSASLKASGSSDIIVNELSGNEIDADVSGSSDVRFNHVSIKNALVNASGSADVVLRGTINNLTKDASGAASIRYRKL</sequence>
<dbReference type="Pfam" id="PF10988">
    <property type="entry name" value="DUF2807"/>
    <property type="match status" value="1"/>
</dbReference>
<dbReference type="Gene3D" id="2.160.20.120">
    <property type="match status" value="1"/>
</dbReference>
<comment type="caution">
    <text evidence="3">The sequence shown here is derived from an EMBL/GenBank/DDBJ whole genome shotgun (WGS) entry which is preliminary data.</text>
</comment>
<dbReference type="InterPro" id="IPR021255">
    <property type="entry name" value="DUF2807"/>
</dbReference>
<gene>
    <name evidence="3" type="ORF">IAC51_04220</name>
</gene>
<feature type="chain" id="PRO_5036929973" evidence="1">
    <location>
        <begin position="22"/>
        <end position="243"/>
    </location>
</feature>
<reference evidence="3" key="2">
    <citation type="journal article" date="2021" name="PeerJ">
        <title>Extensive microbial diversity within the chicken gut microbiome revealed by metagenomics and culture.</title>
        <authorList>
            <person name="Gilroy R."/>
            <person name="Ravi A."/>
            <person name="Getino M."/>
            <person name="Pursley I."/>
            <person name="Horton D.L."/>
            <person name="Alikhan N.F."/>
            <person name="Baker D."/>
            <person name="Gharbi K."/>
            <person name="Hall N."/>
            <person name="Watson M."/>
            <person name="Adriaenssens E.M."/>
            <person name="Foster-Nyarko E."/>
            <person name="Jarju S."/>
            <person name="Secka A."/>
            <person name="Antonio M."/>
            <person name="Oren A."/>
            <person name="Chaudhuri R.R."/>
            <person name="La Ragione R."/>
            <person name="Hildebrand F."/>
            <person name="Pallen M.J."/>
        </authorList>
    </citation>
    <scope>NUCLEOTIDE SEQUENCE</scope>
    <source>
        <strain evidence="3">3924</strain>
    </source>
</reference>
<dbReference type="Proteomes" id="UP000712007">
    <property type="component" value="Unassembled WGS sequence"/>
</dbReference>
<proteinExistence type="predicted"/>
<name>A0A940DJV7_9BACT</name>
<evidence type="ECO:0000313" key="4">
    <source>
        <dbReference type="Proteomes" id="UP000712007"/>
    </source>
</evidence>
<evidence type="ECO:0000313" key="3">
    <source>
        <dbReference type="EMBL" id="MBO8439838.1"/>
    </source>
</evidence>
<dbReference type="AlphaFoldDB" id="A0A940DJV7"/>
<feature type="domain" description="Putative auto-transporter adhesin head GIN" evidence="2">
    <location>
        <begin position="30"/>
        <end position="202"/>
    </location>
</feature>
<protein>
    <submittedName>
        <fullName evidence="3">DUF2807 domain-containing protein</fullName>
    </submittedName>
</protein>
<evidence type="ECO:0000259" key="2">
    <source>
        <dbReference type="Pfam" id="PF10988"/>
    </source>
</evidence>
<reference evidence="3" key="1">
    <citation type="submission" date="2020-10" db="EMBL/GenBank/DDBJ databases">
        <authorList>
            <person name="Gilroy R."/>
        </authorList>
    </citation>
    <scope>NUCLEOTIDE SEQUENCE</scope>
    <source>
        <strain evidence="3">3924</strain>
    </source>
</reference>
<accession>A0A940DJV7</accession>
<keyword evidence="1" id="KW-0732">Signal</keyword>
<evidence type="ECO:0000256" key="1">
    <source>
        <dbReference type="SAM" id="SignalP"/>
    </source>
</evidence>
<feature type="signal peptide" evidence="1">
    <location>
        <begin position="1"/>
        <end position="21"/>
    </location>
</feature>